<comment type="caution">
    <text evidence="1">The sequence shown here is derived from an EMBL/GenBank/DDBJ whole genome shotgun (WGS) entry which is preliminary data.</text>
</comment>
<dbReference type="AlphaFoldDB" id="A0A8J3CGB8"/>
<dbReference type="EMBL" id="BMMK01000016">
    <property type="protein sequence ID" value="GGM61466.1"/>
    <property type="molecule type" value="Genomic_DNA"/>
</dbReference>
<dbReference type="InterPro" id="IPR019587">
    <property type="entry name" value="Polyketide_cyclase/dehydratase"/>
</dbReference>
<dbReference type="Gene3D" id="3.30.530.20">
    <property type="match status" value="1"/>
</dbReference>
<dbReference type="SUPFAM" id="SSF55961">
    <property type="entry name" value="Bet v1-like"/>
    <property type="match status" value="1"/>
</dbReference>
<evidence type="ECO:0000313" key="1">
    <source>
        <dbReference type="EMBL" id="GGM61466.1"/>
    </source>
</evidence>
<dbReference type="Pfam" id="PF10604">
    <property type="entry name" value="Polyketide_cyc2"/>
    <property type="match status" value="1"/>
</dbReference>
<dbReference type="Proteomes" id="UP000637578">
    <property type="component" value="Unassembled WGS sequence"/>
</dbReference>
<dbReference type="RefSeq" id="WP_189059069.1">
    <property type="nucleotide sequence ID" value="NZ_BMMK01000016.1"/>
</dbReference>
<proteinExistence type="predicted"/>
<sequence>MAEESTQSIVIHAPPEKIMAVIADFAAYPEWAKAVRSTEVLVTKPDGQAEQVRFVLDAGVVKDEYVLSYDWAPDGLVVRWELVKGQMQKGQRGSYTLRPTDGATEVTYSLWVDLAIPIIGLFRRKAEKMIMDTALKELKRRVERAG</sequence>
<dbReference type="PANTHER" id="PTHR39683">
    <property type="entry name" value="CONSERVED PROTEIN TB16.3"/>
    <property type="match status" value="1"/>
</dbReference>
<evidence type="ECO:0000313" key="2">
    <source>
        <dbReference type="Proteomes" id="UP000637578"/>
    </source>
</evidence>
<dbReference type="CDD" id="cd07819">
    <property type="entry name" value="SRPBCC_2"/>
    <property type="match status" value="1"/>
</dbReference>
<protein>
    <submittedName>
        <fullName evidence="1">Cyclase</fullName>
    </submittedName>
</protein>
<name>A0A8J3CGB8_9PSEU</name>
<gene>
    <name evidence="1" type="ORF">GCM10012275_35580</name>
</gene>
<organism evidence="1 2">
    <name type="scientific">Longimycelium tulufanense</name>
    <dbReference type="NCBI Taxonomy" id="907463"/>
    <lineage>
        <taxon>Bacteria</taxon>
        <taxon>Bacillati</taxon>
        <taxon>Actinomycetota</taxon>
        <taxon>Actinomycetes</taxon>
        <taxon>Pseudonocardiales</taxon>
        <taxon>Pseudonocardiaceae</taxon>
        <taxon>Longimycelium</taxon>
    </lineage>
</organism>
<dbReference type="InterPro" id="IPR023393">
    <property type="entry name" value="START-like_dom_sf"/>
</dbReference>
<reference evidence="1" key="1">
    <citation type="journal article" date="2014" name="Int. J. Syst. Evol. Microbiol.">
        <title>Complete genome sequence of Corynebacterium casei LMG S-19264T (=DSM 44701T), isolated from a smear-ripened cheese.</title>
        <authorList>
            <consortium name="US DOE Joint Genome Institute (JGI-PGF)"/>
            <person name="Walter F."/>
            <person name="Albersmeier A."/>
            <person name="Kalinowski J."/>
            <person name="Ruckert C."/>
        </authorList>
    </citation>
    <scope>NUCLEOTIDE SEQUENCE</scope>
    <source>
        <strain evidence="1">CGMCC 4.5737</strain>
    </source>
</reference>
<dbReference type="PANTHER" id="PTHR39683:SF4">
    <property type="entry name" value="COENZYME Q-BINDING PROTEIN COQ10 START DOMAIN-CONTAINING PROTEIN"/>
    <property type="match status" value="1"/>
</dbReference>
<accession>A0A8J3CGB8</accession>
<keyword evidence="2" id="KW-1185">Reference proteome</keyword>
<reference evidence="1" key="2">
    <citation type="submission" date="2020-09" db="EMBL/GenBank/DDBJ databases">
        <authorList>
            <person name="Sun Q."/>
            <person name="Zhou Y."/>
        </authorList>
    </citation>
    <scope>NUCLEOTIDE SEQUENCE</scope>
    <source>
        <strain evidence="1">CGMCC 4.5737</strain>
    </source>
</reference>